<dbReference type="InterPro" id="IPR010780">
    <property type="entry name" value="DUF1375"/>
</dbReference>
<dbReference type="Proteomes" id="UP000199533">
    <property type="component" value="Unassembled WGS sequence"/>
</dbReference>
<evidence type="ECO:0000313" key="1">
    <source>
        <dbReference type="EMBL" id="SFK14887.1"/>
    </source>
</evidence>
<name>A0A1I3X6F6_9PROT</name>
<dbReference type="STRING" id="52441.SAMN05216302_1001129"/>
<evidence type="ECO:0000313" key="2">
    <source>
        <dbReference type="Proteomes" id="UP000199533"/>
    </source>
</evidence>
<dbReference type="EMBL" id="FOSP01000001">
    <property type="protein sequence ID" value="SFK14887.1"/>
    <property type="molecule type" value="Genomic_DNA"/>
</dbReference>
<organism evidence="1 2">
    <name type="scientific">Nitrosomonas aestuarii</name>
    <dbReference type="NCBI Taxonomy" id="52441"/>
    <lineage>
        <taxon>Bacteria</taxon>
        <taxon>Pseudomonadati</taxon>
        <taxon>Pseudomonadota</taxon>
        <taxon>Betaproteobacteria</taxon>
        <taxon>Nitrosomonadales</taxon>
        <taxon>Nitrosomonadaceae</taxon>
        <taxon>Nitrosomonas</taxon>
    </lineage>
</organism>
<accession>A0A1I3X6F6</accession>
<reference evidence="2" key="1">
    <citation type="submission" date="2016-10" db="EMBL/GenBank/DDBJ databases">
        <authorList>
            <person name="Varghese N."/>
            <person name="Submissions S."/>
        </authorList>
    </citation>
    <scope>NUCLEOTIDE SEQUENCE [LARGE SCALE GENOMIC DNA]</scope>
    <source>
        <strain evidence="2">Nm69</strain>
    </source>
</reference>
<sequence length="96" mass="10503">MKFLATSIFFSTTVMLFSGCATYKTISIVKYGSTSPRIYSGTRLNIYAISGNHYALKKFDVEPPKCPILDLPASFVLDTLILPMTASSVVTEKLGL</sequence>
<protein>
    <submittedName>
        <fullName evidence="1">Uncharacterized conserved protein YceK</fullName>
    </submittedName>
</protein>
<keyword evidence="2" id="KW-1185">Reference proteome</keyword>
<proteinExistence type="predicted"/>
<dbReference type="RefSeq" id="WP_090696382.1">
    <property type="nucleotide sequence ID" value="NZ_FOSP01000001.1"/>
</dbReference>
<dbReference type="PROSITE" id="PS51257">
    <property type="entry name" value="PROKAR_LIPOPROTEIN"/>
    <property type="match status" value="1"/>
</dbReference>
<dbReference type="OrthoDB" id="5570472at2"/>
<dbReference type="Pfam" id="PF07119">
    <property type="entry name" value="DUF1375"/>
    <property type="match status" value="1"/>
</dbReference>
<gene>
    <name evidence="1" type="ORF">SAMN05216302_1001129</name>
</gene>
<dbReference type="AlphaFoldDB" id="A0A1I3X6F6"/>